<dbReference type="SUPFAM" id="SSF53448">
    <property type="entry name" value="Nucleotide-diphospho-sugar transferases"/>
    <property type="match status" value="1"/>
</dbReference>
<dbReference type="RefSeq" id="WP_256617755.1">
    <property type="nucleotide sequence ID" value="NZ_JANIBC010000001.1"/>
</dbReference>
<proteinExistence type="predicted"/>
<sequence length="313" mass="34198">MLEDPLFSVVIPSYRSASMVGEAVRSALAQDARSLEVIVVDDGSPTEDAQAAEAAGEGDPCLRIIVQHNMGVSAARNTGIRTARGRFIAFLDADDVLLPGALSAHLAAFEEHPELALSFGRVRFWDPAFGEKGRQSARCFSLSLPRILGDNQVCTASNMVVRTEDARQINGFDEALRRAEDQDFLARLYLGGYRTRGLDRLTLNYRTVSGGLSSDLDLFAADWRKAVEKARLLAPGDVALAEPEIEARFARYAVRRRLRLGTSGARDLSLLAGHLVKAPGLLLKEPRRCFSTFIGAAAAPLFRHPHLTRVLSR</sequence>
<dbReference type="EMBL" id="JANIBC010000001">
    <property type="protein sequence ID" value="MCQ8183951.1"/>
    <property type="molecule type" value="Genomic_DNA"/>
</dbReference>
<comment type="caution">
    <text evidence="2">The sequence shown here is derived from an EMBL/GenBank/DDBJ whole genome shotgun (WGS) entry which is preliminary data.</text>
</comment>
<dbReference type="Pfam" id="PF00535">
    <property type="entry name" value="Glycos_transf_2"/>
    <property type="match status" value="1"/>
</dbReference>
<evidence type="ECO:0000313" key="2">
    <source>
        <dbReference type="EMBL" id="MCQ8183951.1"/>
    </source>
</evidence>
<dbReference type="PANTHER" id="PTHR43685">
    <property type="entry name" value="GLYCOSYLTRANSFERASE"/>
    <property type="match status" value="1"/>
</dbReference>
<dbReference type="AlphaFoldDB" id="A0A9X2L6I3"/>
<feature type="domain" description="Glycosyltransferase 2-like" evidence="1">
    <location>
        <begin position="8"/>
        <end position="166"/>
    </location>
</feature>
<keyword evidence="2" id="KW-0808">Transferase</keyword>
<keyword evidence="2" id="KW-0328">Glycosyltransferase</keyword>
<gene>
    <name evidence="2" type="ORF">NOG11_00980</name>
</gene>
<organism evidence="2 3">
    <name type="scientific">Parvularcula maris</name>
    <dbReference type="NCBI Taxonomy" id="2965077"/>
    <lineage>
        <taxon>Bacteria</taxon>
        <taxon>Pseudomonadati</taxon>
        <taxon>Pseudomonadota</taxon>
        <taxon>Alphaproteobacteria</taxon>
        <taxon>Parvularculales</taxon>
        <taxon>Parvularculaceae</taxon>
        <taxon>Parvularcula</taxon>
    </lineage>
</organism>
<reference evidence="2" key="1">
    <citation type="submission" date="2022-07" db="EMBL/GenBank/DDBJ databases">
        <title>Parvularcula maris sp. nov., an algicidal bacterium isolated from seawater.</title>
        <authorList>
            <person name="Li F."/>
        </authorList>
    </citation>
    <scope>NUCLEOTIDE SEQUENCE</scope>
    <source>
        <strain evidence="2">BGMRC 0090</strain>
    </source>
</reference>
<dbReference type="InterPro" id="IPR029044">
    <property type="entry name" value="Nucleotide-diphossugar_trans"/>
</dbReference>
<dbReference type="Proteomes" id="UP001142610">
    <property type="component" value="Unassembled WGS sequence"/>
</dbReference>
<dbReference type="InterPro" id="IPR001173">
    <property type="entry name" value="Glyco_trans_2-like"/>
</dbReference>
<evidence type="ECO:0000259" key="1">
    <source>
        <dbReference type="Pfam" id="PF00535"/>
    </source>
</evidence>
<keyword evidence="3" id="KW-1185">Reference proteome</keyword>
<dbReference type="Gene3D" id="3.90.550.10">
    <property type="entry name" value="Spore Coat Polysaccharide Biosynthesis Protein SpsA, Chain A"/>
    <property type="match status" value="1"/>
</dbReference>
<name>A0A9X2L6I3_9PROT</name>
<dbReference type="GO" id="GO:0016757">
    <property type="term" value="F:glycosyltransferase activity"/>
    <property type="evidence" value="ECO:0007669"/>
    <property type="project" value="UniProtKB-KW"/>
</dbReference>
<dbReference type="PANTHER" id="PTHR43685:SF2">
    <property type="entry name" value="GLYCOSYLTRANSFERASE 2-LIKE DOMAIN-CONTAINING PROTEIN"/>
    <property type="match status" value="1"/>
</dbReference>
<dbReference type="EC" id="2.4.-.-" evidence="2"/>
<evidence type="ECO:0000313" key="3">
    <source>
        <dbReference type="Proteomes" id="UP001142610"/>
    </source>
</evidence>
<protein>
    <submittedName>
        <fullName evidence="2">Glycosyltransferase</fullName>
        <ecNumber evidence="2">2.4.-.-</ecNumber>
    </submittedName>
</protein>
<accession>A0A9X2L6I3</accession>
<dbReference type="InterPro" id="IPR050834">
    <property type="entry name" value="Glycosyltransf_2"/>
</dbReference>